<dbReference type="InterPro" id="IPR054323">
    <property type="entry name" value="SPMIP1_C"/>
</dbReference>
<dbReference type="AlphaFoldDB" id="A0ABD2QGR7"/>
<dbReference type="Pfam" id="PF22589">
    <property type="entry name" value="SPMIP1"/>
    <property type="match status" value="1"/>
</dbReference>
<sequence>MDPAKAYLLQHDVEKDTRQRLEFYENYIRGKPKEEPVIPERLVNEVMEANKTLKIAENKLVRFQRDFEVKKGNLIHPSRFQPMKPVAEQDRAFFCSDDVHGRLDYLKERAKKIPEDRYNEQLLSSWEIGWRQSQAKEIMIMNGKPRGIPHILQKTFYTASHSGIFPTNNDSTHAWYLVDVKKE</sequence>
<dbReference type="PANTHER" id="PTHR35826:SF1">
    <property type="entry name" value="PROTEIN ATP6V1FNB-LIKE"/>
    <property type="match status" value="1"/>
</dbReference>
<proteinExistence type="predicted"/>
<keyword evidence="3" id="KW-1185">Reference proteome</keyword>
<evidence type="ECO:0000259" key="1">
    <source>
        <dbReference type="Pfam" id="PF22589"/>
    </source>
</evidence>
<evidence type="ECO:0000313" key="3">
    <source>
        <dbReference type="Proteomes" id="UP001626550"/>
    </source>
</evidence>
<accession>A0ABD2QGR7</accession>
<dbReference type="EMBL" id="JBJKFK010000248">
    <property type="protein sequence ID" value="KAL3318397.1"/>
    <property type="molecule type" value="Genomic_DNA"/>
</dbReference>
<name>A0ABD2QGR7_9PLAT</name>
<evidence type="ECO:0000313" key="2">
    <source>
        <dbReference type="EMBL" id="KAL3318397.1"/>
    </source>
</evidence>
<protein>
    <recommendedName>
        <fullName evidence="1">Sperm microtubule inner protein 1 C-terminal domain-containing protein</fullName>
    </recommendedName>
</protein>
<reference evidence="2 3" key="1">
    <citation type="submission" date="2024-11" db="EMBL/GenBank/DDBJ databases">
        <title>Adaptive evolution of stress response genes in parasites aligns with host niche diversity.</title>
        <authorList>
            <person name="Hahn C."/>
            <person name="Resl P."/>
        </authorList>
    </citation>
    <scope>NUCLEOTIDE SEQUENCE [LARGE SCALE GENOMIC DNA]</scope>
    <source>
        <strain evidence="2">EGGRZ-B1_66</strain>
        <tissue evidence="2">Body</tissue>
    </source>
</reference>
<organism evidence="2 3">
    <name type="scientific">Cichlidogyrus casuarinus</name>
    <dbReference type="NCBI Taxonomy" id="1844966"/>
    <lineage>
        <taxon>Eukaryota</taxon>
        <taxon>Metazoa</taxon>
        <taxon>Spiralia</taxon>
        <taxon>Lophotrochozoa</taxon>
        <taxon>Platyhelminthes</taxon>
        <taxon>Monogenea</taxon>
        <taxon>Monopisthocotylea</taxon>
        <taxon>Dactylogyridea</taxon>
        <taxon>Ancyrocephalidae</taxon>
        <taxon>Cichlidogyrus</taxon>
    </lineage>
</organism>
<dbReference type="PANTHER" id="PTHR35826">
    <property type="entry name" value="PROTEIN ATP6V1FNB-LIKE"/>
    <property type="match status" value="1"/>
</dbReference>
<gene>
    <name evidence="2" type="ORF">Ciccas_002936</name>
</gene>
<comment type="caution">
    <text evidence="2">The sequence shown here is derived from an EMBL/GenBank/DDBJ whole genome shotgun (WGS) entry which is preliminary data.</text>
</comment>
<feature type="domain" description="Sperm microtubule inner protein 1 C-terminal" evidence="1">
    <location>
        <begin position="78"/>
        <end position="166"/>
    </location>
</feature>
<dbReference type="Proteomes" id="UP001626550">
    <property type="component" value="Unassembled WGS sequence"/>
</dbReference>